<evidence type="ECO:0000256" key="2">
    <source>
        <dbReference type="ARBA" id="ARBA00022771"/>
    </source>
</evidence>
<keyword evidence="1" id="KW-0479">Metal-binding</keyword>
<dbReference type="GeneID" id="116412635"/>
<accession>A0ABM3MBI2</accession>
<keyword evidence="2 4" id="KW-0863">Zinc-finger</keyword>
<keyword evidence="3" id="KW-0862">Zinc</keyword>
<feature type="domain" description="BED-type" evidence="5">
    <location>
        <begin position="4"/>
        <end position="49"/>
    </location>
</feature>
<reference evidence="7" key="1">
    <citation type="submission" date="2025-08" db="UniProtKB">
        <authorList>
            <consortium name="RefSeq"/>
        </authorList>
    </citation>
    <scope>IDENTIFICATION</scope>
    <source>
        <tissue evidence="7">Whole larvae</tissue>
    </source>
</reference>
<evidence type="ECO:0000313" key="7">
    <source>
        <dbReference type="RefSeq" id="XP_052748495.1"/>
    </source>
</evidence>
<dbReference type="PROSITE" id="PS50808">
    <property type="entry name" value="ZF_BED"/>
    <property type="match status" value="1"/>
</dbReference>
<gene>
    <name evidence="7" type="primary">LOC116412635</name>
</gene>
<evidence type="ECO:0000256" key="4">
    <source>
        <dbReference type="PROSITE-ProRule" id="PRU00027"/>
    </source>
</evidence>
<evidence type="ECO:0000256" key="3">
    <source>
        <dbReference type="ARBA" id="ARBA00022833"/>
    </source>
</evidence>
<dbReference type="RefSeq" id="XP_052748495.1">
    <property type="nucleotide sequence ID" value="XM_052892535.1"/>
</dbReference>
<evidence type="ECO:0000256" key="1">
    <source>
        <dbReference type="ARBA" id="ARBA00022723"/>
    </source>
</evidence>
<dbReference type="InterPro" id="IPR036236">
    <property type="entry name" value="Znf_C2H2_sf"/>
</dbReference>
<evidence type="ECO:0000313" key="6">
    <source>
        <dbReference type="Proteomes" id="UP001652740"/>
    </source>
</evidence>
<dbReference type="InterPro" id="IPR003656">
    <property type="entry name" value="Znf_BED"/>
</dbReference>
<name>A0ABM3MBI2_GALME</name>
<evidence type="ECO:0000259" key="5">
    <source>
        <dbReference type="PROSITE" id="PS50808"/>
    </source>
</evidence>
<dbReference type="SMART" id="SM00614">
    <property type="entry name" value="ZnF_BED"/>
    <property type="match status" value="1"/>
</dbReference>
<proteinExistence type="predicted"/>
<protein>
    <submittedName>
        <fullName evidence="7">Uncharacterized protein LOC116412635</fullName>
    </submittedName>
</protein>
<dbReference type="SUPFAM" id="SSF57667">
    <property type="entry name" value="beta-beta-alpha zinc fingers"/>
    <property type="match status" value="1"/>
</dbReference>
<keyword evidence="6" id="KW-1185">Reference proteome</keyword>
<organism evidence="6 7">
    <name type="scientific">Galleria mellonella</name>
    <name type="common">Greater wax moth</name>
    <dbReference type="NCBI Taxonomy" id="7137"/>
    <lineage>
        <taxon>Eukaryota</taxon>
        <taxon>Metazoa</taxon>
        <taxon>Ecdysozoa</taxon>
        <taxon>Arthropoda</taxon>
        <taxon>Hexapoda</taxon>
        <taxon>Insecta</taxon>
        <taxon>Pterygota</taxon>
        <taxon>Neoptera</taxon>
        <taxon>Endopterygota</taxon>
        <taxon>Lepidoptera</taxon>
        <taxon>Glossata</taxon>
        <taxon>Ditrysia</taxon>
        <taxon>Pyraloidea</taxon>
        <taxon>Pyralidae</taxon>
        <taxon>Galleriinae</taxon>
        <taxon>Galleria</taxon>
    </lineage>
</organism>
<dbReference type="Proteomes" id="UP001652740">
    <property type="component" value="Unplaced"/>
</dbReference>
<dbReference type="Pfam" id="PF02892">
    <property type="entry name" value="zf-BED"/>
    <property type="match status" value="1"/>
</dbReference>
<sequence length="138" mass="16251">METGKRSPVWNYFEELRYKSVRCKLCGTVMKKNMIRHLRIKHPSSFDEMEATRKATTFAGVIKEQNKQSERRCWTKKYCRRAGDMMFACVICGVVLRMPDGLFSNMKRHIKSKHPDVYKSESEIAKKTLLESLTKECY</sequence>